<protein>
    <submittedName>
        <fullName evidence="1">Uncharacterized protein</fullName>
    </submittedName>
</protein>
<sequence length="242" mass="26632">MLEMIKCTDTYEPRGQDIPDGLAPRVTEYTSTAERSLHFIMFYGSYSGVKVVGATPTSITLEEIGRNTGSIFSWKFEGSAAEILPLIKFAYLSKALEAACFHSPSPEWQERMIKETAEALAIFPAEARIPLPILCVCTAEPKFKDLLELLRAAISVSPTPILLENDPFQDDWDWLLSSSTQQIAMMLAVGITGEEEILAGLQSIAHGKGFEDGRKKDENLFAAIQLHREGACSFREALALAA</sequence>
<dbReference type="AlphaFoldDB" id="A0A1F4VAA0"/>
<dbReference type="Proteomes" id="UP000179005">
    <property type="component" value="Unassembled WGS sequence"/>
</dbReference>
<evidence type="ECO:0000313" key="1">
    <source>
        <dbReference type="EMBL" id="OGC54181.1"/>
    </source>
</evidence>
<evidence type="ECO:0000313" key="2">
    <source>
        <dbReference type="Proteomes" id="UP000179005"/>
    </source>
</evidence>
<proteinExistence type="predicted"/>
<organism evidence="1 2">
    <name type="scientific">candidate division WWE3 bacterium RIFCSPHIGHO2_01_FULL_48_15</name>
    <dbReference type="NCBI Taxonomy" id="1802619"/>
    <lineage>
        <taxon>Bacteria</taxon>
        <taxon>Katanobacteria</taxon>
    </lineage>
</organism>
<gene>
    <name evidence="1" type="ORF">A2797_00125</name>
</gene>
<dbReference type="STRING" id="1802619.A2797_00125"/>
<comment type="caution">
    <text evidence="1">The sequence shown here is derived from an EMBL/GenBank/DDBJ whole genome shotgun (WGS) entry which is preliminary data.</text>
</comment>
<dbReference type="EMBL" id="MEVC01000023">
    <property type="protein sequence ID" value="OGC54181.1"/>
    <property type="molecule type" value="Genomic_DNA"/>
</dbReference>
<accession>A0A1F4VAA0</accession>
<name>A0A1F4VAA0_UNCKA</name>
<reference evidence="1 2" key="1">
    <citation type="journal article" date="2016" name="Nat. Commun.">
        <title>Thousands of microbial genomes shed light on interconnected biogeochemical processes in an aquifer system.</title>
        <authorList>
            <person name="Anantharaman K."/>
            <person name="Brown C.T."/>
            <person name="Hug L.A."/>
            <person name="Sharon I."/>
            <person name="Castelle C.J."/>
            <person name="Probst A.J."/>
            <person name="Thomas B.C."/>
            <person name="Singh A."/>
            <person name="Wilkins M.J."/>
            <person name="Karaoz U."/>
            <person name="Brodie E.L."/>
            <person name="Williams K.H."/>
            <person name="Hubbard S.S."/>
            <person name="Banfield J.F."/>
        </authorList>
    </citation>
    <scope>NUCLEOTIDE SEQUENCE [LARGE SCALE GENOMIC DNA]</scope>
</reference>